<keyword evidence="3" id="KW-1185">Reference proteome</keyword>
<evidence type="ECO:0008006" key="4">
    <source>
        <dbReference type="Google" id="ProtNLM"/>
    </source>
</evidence>
<dbReference type="EMBL" id="JADNYJ010000165">
    <property type="protein sequence ID" value="KAF8877833.1"/>
    <property type="molecule type" value="Genomic_DNA"/>
</dbReference>
<protein>
    <recommendedName>
        <fullName evidence="4">FAR1 domain-containing protein</fullName>
    </recommendedName>
</protein>
<dbReference type="PANTHER" id="PTHR47718:SF3">
    <property type="entry name" value="PROTEIN FAR1-RELATED SEQUENCE 5-LIKE"/>
    <property type="match status" value="1"/>
</dbReference>
<accession>A0A9P5NCQ6</accession>
<dbReference type="PANTHER" id="PTHR47718">
    <property type="entry name" value="OS01G0519700 PROTEIN"/>
    <property type="match status" value="1"/>
</dbReference>
<evidence type="ECO:0000313" key="3">
    <source>
        <dbReference type="Proteomes" id="UP000724874"/>
    </source>
</evidence>
<name>A0A9P5NCQ6_GYMJU</name>
<sequence length="847" mass="95023">MAYDQFSTPSSTALYSEGFFASLTFAQVENFSYPHIGLPAMVKEWKFCAEVQASGRATLVLPNEPVPPISALQPILQSMEKAFADGMRSVMMICSDPVLGVSVNFYHFSKIRLFKLVNNHAQHVQSARELLHYIEQQALLPPSFLESFKASHILAPIEGLWTSCIPLYKLHDFLDENWLEEDILNALSELCYFQASRLYMSHPRVFSTQLLNIRRHLCNTMPQLVLEHGDSLHHAPSLGILDILKWVFAGLDDVYASPTQIVSGEIAHQGLGAGGEGSCALAALNFIEVQLDDSTTRWTGPKAKYFHDISLQELLIYHLTSWAALAECTTECMEVESGAVQVGPNSNLGFTGYNDYNLLSPLANHPIYNFLQAISQLTTFNLPRMPATLPLVGNLVTQYIPQKLADVATHPLLPAFQIEADIRPSTPVKNHRLVVSKSSRSPSLEIISPSRIRPVKRWRGPKPLISSPSILSISDSDEDVKPLRLAKIEEDQRLVPSKSVLPTCKTIQTPQKKDDIFFIDLTTPNPSLSNIKIKTEKRVRNVKPAQGEILVGWTFASLEDGFQAVIEQQAVLGHTWIRGQSYKDSNGIVKKLTVRCNHYREPQETHKVNIDPNEHRKSKSKRTDCKAHVNITRVSLSTSWYISTALLNHNHECEVHEDDIAPHRPTAEEREKVSKLATSGRAKFSRSQISVVLANEGHSLEPRQITNIANKARRQAKDDINSHGGNFEVIIADLHAKAAEDRGWNHRLKLDANGTVVCLWWQSPKQFGLTKRFSDILINDNANNRNDAGYSLNIGIGIDNFGKSRNIWYALQAYEDAVNDSLSILHTILQPVVYELKFYISEWKDSI</sequence>
<dbReference type="AlphaFoldDB" id="A0A9P5NCQ6"/>
<gene>
    <name evidence="2" type="ORF">CPB84DRAFT_1852539</name>
</gene>
<proteinExistence type="predicted"/>
<comment type="caution">
    <text evidence="2">The sequence shown here is derived from an EMBL/GenBank/DDBJ whole genome shotgun (WGS) entry which is preliminary data.</text>
</comment>
<organism evidence="2 3">
    <name type="scientific">Gymnopilus junonius</name>
    <name type="common">Spectacular rustgill mushroom</name>
    <name type="synonym">Gymnopilus spectabilis subsp. junonius</name>
    <dbReference type="NCBI Taxonomy" id="109634"/>
    <lineage>
        <taxon>Eukaryota</taxon>
        <taxon>Fungi</taxon>
        <taxon>Dikarya</taxon>
        <taxon>Basidiomycota</taxon>
        <taxon>Agaricomycotina</taxon>
        <taxon>Agaricomycetes</taxon>
        <taxon>Agaricomycetidae</taxon>
        <taxon>Agaricales</taxon>
        <taxon>Agaricineae</taxon>
        <taxon>Hymenogastraceae</taxon>
        <taxon>Gymnopilus</taxon>
    </lineage>
</organism>
<dbReference type="OrthoDB" id="2402896at2759"/>
<evidence type="ECO:0000256" key="1">
    <source>
        <dbReference type="SAM" id="MobiDB-lite"/>
    </source>
</evidence>
<evidence type="ECO:0000313" key="2">
    <source>
        <dbReference type="EMBL" id="KAF8877833.1"/>
    </source>
</evidence>
<reference evidence="2" key="1">
    <citation type="submission" date="2020-11" db="EMBL/GenBank/DDBJ databases">
        <authorList>
            <consortium name="DOE Joint Genome Institute"/>
            <person name="Ahrendt S."/>
            <person name="Riley R."/>
            <person name="Andreopoulos W."/>
            <person name="LaButti K."/>
            <person name="Pangilinan J."/>
            <person name="Ruiz-duenas F.J."/>
            <person name="Barrasa J.M."/>
            <person name="Sanchez-Garcia M."/>
            <person name="Camarero S."/>
            <person name="Miyauchi S."/>
            <person name="Serrano A."/>
            <person name="Linde D."/>
            <person name="Babiker R."/>
            <person name="Drula E."/>
            <person name="Ayuso-Fernandez I."/>
            <person name="Pacheco R."/>
            <person name="Padilla G."/>
            <person name="Ferreira P."/>
            <person name="Barriuso J."/>
            <person name="Kellner H."/>
            <person name="Castanera R."/>
            <person name="Alfaro M."/>
            <person name="Ramirez L."/>
            <person name="Pisabarro A.G."/>
            <person name="Kuo A."/>
            <person name="Tritt A."/>
            <person name="Lipzen A."/>
            <person name="He G."/>
            <person name="Yan M."/>
            <person name="Ng V."/>
            <person name="Cullen D."/>
            <person name="Martin F."/>
            <person name="Rosso M.-N."/>
            <person name="Henrissat B."/>
            <person name="Hibbett D."/>
            <person name="Martinez A.T."/>
            <person name="Grigoriev I.V."/>
        </authorList>
    </citation>
    <scope>NUCLEOTIDE SEQUENCE</scope>
    <source>
        <strain evidence="2">AH 44721</strain>
    </source>
</reference>
<dbReference type="Proteomes" id="UP000724874">
    <property type="component" value="Unassembled WGS sequence"/>
</dbReference>
<feature type="region of interest" description="Disordered" evidence="1">
    <location>
        <begin position="603"/>
        <end position="623"/>
    </location>
</feature>